<dbReference type="OMA" id="HENMDHR"/>
<dbReference type="GO" id="GO:0008270">
    <property type="term" value="F:zinc ion binding"/>
    <property type="evidence" value="ECO:0007669"/>
    <property type="project" value="UniProtKB-KW"/>
</dbReference>
<name>A0A0D3BG59_BRAOL</name>
<accession>A0A0D3BG59</accession>
<dbReference type="InterPro" id="IPR005162">
    <property type="entry name" value="Retrotrans_gag_dom"/>
</dbReference>
<evidence type="ECO:0000256" key="2">
    <source>
        <dbReference type="SAM" id="MobiDB-lite"/>
    </source>
</evidence>
<dbReference type="SUPFAM" id="SSF57756">
    <property type="entry name" value="Retrovirus zinc finger-like domains"/>
    <property type="match status" value="1"/>
</dbReference>
<protein>
    <recommendedName>
        <fullName evidence="3">CCHC-type domain-containing protein</fullName>
    </recommendedName>
</protein>
<sequence length="448" mass="51472">MPPKKVDLPKDAAPADWTEFRQALLAMHEDLQRTLQQSILELGETLVNRLPNHNPRLAERAANGEHNPFANRNLGDHENMDHRVHCFPRGENVESRWESSFKVEIPEFHGGGRGDVLLDWMVSVEEILDFKQVPEDRRVPLVAMRFRGHAASWWKQLKTTRARTGRQPIQTWEKLKKHLRATFLPHNYDRLTYNKLQNLKQGSRSVDEYAEEFALLLTRTEIYDSEDQLVSRFIGGLRTPLQNSLAQFDPTTIAEAHRPPDDQQLRRSNRIPAVKCFSCGEQGHRQAACPHQQRRGLIADGIKDDDSPVYDSYDEDDKDEDDAVLPLNGATNKLLVVRRSCTTPHRQDTMWLRTNIFRSTCMIKCQICTYAIDSGSCRNVIADDAVEKLGLVREPHPAPYTLGWLDERVNVRITHRALVPFSIGDFYRDCTYCDIAPMDINHLLLGHT</sequence>
<dbReference type="Pfam" id="PF03732">
    <property type="entry name" value="Retrotrans_gag"/>
    <property type="match status" value="1"/>
</dbReference>
<evidence type="ECO:0000256" key="1">
    <source>
        <dbReference type="PROSITE-ProRule" id="PRU00047"/>
    </source>
</evidence>
<dbReference type="Proteomes" id="UP000032141">
    <property type="component" value="Chromosome C3"/>
</dbReference>
<dbReference type="HOGENOM" id="CLU_018037_0_0_1"/>
<keyword evidence="5" id="KW-1185">Reference proteome</keyword>
<dbReference type="EnsemblPlants" id="Bo3g110910.1">
    <property type="protein sequence ID" value="Bo3g110910.1"/>
    <property type="gene ID" value="Bo3g110910"/>
</dbReference>
<proteinExistence type="predicted"/>
<feature type="domain" description="CCHC-type" evidence="3">
    <location>
        <begin position="275"/>
        <end position="290"/>
    </location>
</feature>
<reference evidence="4" key="2">
    <citation type="submission" date="2015-03" db="UniProtKB">
        <authorList>
            <consortium name="EnsemblPlants"/>
        </authorList>
    </citation>
    <scope>IDENTIFICATION</scope>
</reference>
<evidence type="ECO:0000259" key="3">
    <source>
        <dbReference type="PROSITE" id="PS50158"/>
    </source>
</evidence>
<keyword evidence="1" id="KW-0863">Zinc-finger</keyword>
<dbReference type="EnsemblPlants" id="Bo3g110930.1">
    <property type="protein sequence ID" value="Bo3g110930.1"/>
    <property type="gene ID" value="Bo3g110930"/>
</dbReference>
<dbReference type="CDD" id="cd00303">
    <property type="entry name" value="retropepsin_like"/>
    <property type="match status" value="1"/>
</dbReference>
<keyword evidence="1" id="KW-0862">Zinc</keyword>
<dbReference type="STRING" id="109376.A0A0D3BG59"/>
<evidence type="ECO:0000313" key="5">
    <source>
        <dbReference type="Proteomes" id="UP000032141"/>
    </source>
</evidence>
<dbReference type="InterPro" id="IPR036875">
    <property type="entry name" value="Znf_CCHC_sf"/>
</dbReference>
<dbReference type="PANTHER" id="PTHR35046:SF18">
    <property type="entry name" value="RNA-DIRECTED DNA POLYMERASE"/>
    <property type="match status" value="1"/>
</dbReference>
<evidence type="ECO:0000313" key="4">
    <source>
        <dbReference type="EnsemblPlants" id="Bo3g110930.1"/>
    </source>
</evidence>
<dbReference type="Gramene" id="Bo3g110910.1">
    <property type="protein sequence ID" value="Bo3g110910.1"/>
    <property type="gene ID" value="Bo3g110910"/>
</dbReference>
<dbReference type="InterPro" id="IPR001878">
    <property type="entry name" value="Znf_CCHC"/>
</dbReference>
<dbReference type="GO" id="GO:0003676">
    <property type="term" value="F:nucleic acid binding"/>
    <property type="evidence" value="ECO:0007669"/>
    <property type="project" value="InterPro"/>
</dbReference>
<feature type="region of interest" description="Disordered" evidence="2">
    <location>
        <begin position="300"/>
        <end position="319"/>
    </location>
</feature>
<dbReference type="eggNOG" id="KOG0017">
    <property type="taxonomic scope" value="Eukaryota"/>
</dbReference>
<organism evidence="4 5">
    <name type="scientific">Brassica oleracea var. oleracea</name>
    <dbReference type="NCBI Taxonomy" id="109376"/>
    <lineage>
        <taxon>Eukaryota</taxon>
        <taxon>Viridiplantae</taxon>
        <taxon>Streptophyta</taxon>
        <taxon>Embryophyta</taxon>
        <taxon>Tracheophyta</taxon>
        <taxon>Spermatophyta</taxon>
        <taxon>Magnoliopsida</taxon>
        <taxon>eudicotyledons</taxon>
        <taxon>Gunneridae</taxon>
        <taxon>Pentapetalae</taxon>
        <taxon>rosids</taxon>
        <taxon>malvids</taxon>
        <taxon>Brassicales</taxon>
        <taxon>Brassicaceae</taxon>
        <taxon>Brassiceae</taxon>
        <taxon>Brassica</taxon>
    </lineage>
</organism>
<dbReference type="Gramene" id="Bo3g110930.1">
    <property type="protein sequence ID" value="Bo3g110930.1"/>
    <property type="gene ID" value="Bo3g110930"/>
</dbReference>
<dbReference type="AlphaFoldDB" id="A0A0D3BG59"/>
<keyword evidence="1" id="KW-0479">Metal-binding</keyword>
<dbReference type="PROSITE" id="PS50158">
    <property type="entry name" value="ZF_CCHC"/>
    <property type="match status" value="1"/>
</dbReference>
<reference evidence="4 5" key="1">
    <citation type="journal article" date="2014" name="Genome Biol.">
        <title>Transcriptome and methylome profiling reveals relics of genome dominance in the mesopolyploid Brassica oleracea.</title>
        <authorList>
            <person name="Parkin I.A."/>
            <person name="Koh C."/>
            <person name="Tang H."/>
            <person name="Robinson S.J."/>
            <person name="Kagale S."/>
            <person name="Clarke W.E."/>
            <person name="Town C.D."/>
            <person name="Nixon J."/>
            <person name="Krishnakumar V."/>
            <person name="Bidwell S.L."/>
            <person name="Denoeud F."/>
            <person name="Belcram H."/>
            <person name="Links M.G."/>
            <person name="Just J."/>
            <person name="Clarke C."/>
            <person name="Bender T."/>
            <person name="Huebert T."/>
            <person name="Mason A.S."/>
            <person name="Pires J.C."/>
            <person name="Barker G."/>
            <person name="Moore J."/>
            <person name="Walley P.G."/>
            <person name="Manoli S."/>
            <person name="Batley J."/>
            <person name="Edwards D."/>
            <person name="Nelson M.N."/>
            <person name="Wang X."/>
            <person name="Paterson A.H."/>
            <person name="King G."/>
            <person name="Bancroft I."/>
            <person name="Chalhoub B."/>
            <person name="Sharpe A.G."/>
        </authorList>
    </citation>
    <scope>NUCLEOTIDE SEQUENCE</scope>
    <source>
        <strain evidence="5">cv. TO1000</strain>
        <strain evidence="4">TO1000</strain>
    </source>
</reference>
<dbReference type="PANTHER" id="PTHR35046">
    <property type="entry name" value="ZINC KNUCKLE (CCHC-TYPE) FAMILY PROTEIN"/>
    <property type="match status" value="1"/>
</dbReference>